<organism evidence="1 2">
    <name type="scientific">Cyclobacterium jeungdonense</name>
    <dbReference type="NCBI Taxonomy" id="708087"/>
    <lineage>
        <taxon>Bacteria</taxon>
        <taxon>Pseudomonadati</taxon>
        <taxon>Bacteroidota</taxon>
        <taxon>Cytophagia</taxon>
        <taxon>Cytophagales</taxon>
        <taxon>Cyclobacteriaceae</taxon>
        <taxon>Cyclobacterium</taxon>
    </lineage>
</organism>
<protein>
    <submittedName>
        <fullName evidence="1">Uncharacterized protein</fullName>
    </submittedName>
</protein>
<name>A0ABT8CCJ3_9BACT</name>
<evidence type="ECO:0000313" key="2">
    <source>
        <dbReference type="Proteomes" id="UP001236663"/>
    </source>
</evidence>
<sequence length="47" mass="5299">MYHLPTDLGETSDLYPVQTAKAEELDNKLAAYLQEVNPELAKKLSSY</sequence>
<gene>
    <name evidence="1" type="ORF">QWZ15_22030</name>
</gene>
<dbReference type="RefSeq" id="WP_163383005.1">
    <property type="nucleotide sequence ID" value="NZ_JAUFQS010000047.1"/>
</dbReference>
<reference evidence="2" key="1">
    <citation type="journal article" date="2019" name="Int. J. Syst. Evol. Microbiol.">
        <title>The Global Catalogue of Microorganisms (GCM) 10K type strain sequencing project: providing services to taxonomists for standard genome sequencing and annotation.</title>
        <authorList>
            <consortium name="The Broad Institute Genomics Platform"/>
            <consortium name="The Broad Institute Genome Sequencing Center for Infectious Disease"/>
            <person name="Wu L."/>
            <person name="Ma J."/>
        </authorList>
    </citation>
    <scope>NUCLEOTIDE SEQUENCE [LARGE SCALE GENOMIC DNA]</scope>
    <source>
        <strain evidence="2">CECT 7706</strain>
    </source>
</reference>
<proteinExistence type="predicted"/>
<comment type="caution">
    <text evidence="1">The sequence shown here is derived from an EMBL/GenBank/DDBJ whole genome shotgun (WGS) entry which is preliminary data.</text>
</comment>
<evidence type="ECO:0000313" key="1">
    <source>
        <dbReference type="EMBL" id="MDN3690514.1"/>
    </source>
</evidence>
<accession>A0ABT8CCJ3</accession>
<dbReference type="Proteomes" id="UP001236663">
    <property type="component" value="Unassembled WGS sequence"/>
</dbReference>
<keyword evidence="2" id="KW-1185">Reference proteome</keyword>
<dbReference type="EMBL" id="JAUFQS010000047">
    <property type="protein sequence ID" value="MDN3690514.1"/>
    <property type="molecule type" value="Genomic_DNA"/>
</dbReference>